<dbReference type="PROSITE" id="PS00108">
    <property type="entry name" value="PROTEIN_KINASE_ST"/>
    <property type="match status" value="1"/>
</dbReference>
<evidence type="ECO:0000256" key="3">
    <source>
        <dbReference type="ARBA" id="ARBA00022527"/>
    </source>
</evidence>
<dbReference type="FunFam" id="1.10.510.10:FF:001023">
    <property type="entry name" value="Os07g0541700 protein"/>
    <property type="match status" value="1"/>
</dbReference>
<evidence type="ECO:0000256" key="15">
    <source>
        <dbReference type="PROSITE-ProRule" id="PRU10141"/>
    </source>
</evidence>
<reference evidence="19 20" key="1">
    <citation type="submission" date="2019-12" db="EMBL/GenBank/DDBJ databases">
        <authorList>
            <person name="Alioto T."/>
            <person name="Alioto T."/>
            <person name="Gomez Garrido J."/>
        </authorList>
    </citation>
    <scope>NUCLEOTIDE SEQUENCE [LARGE SCALE GENOMIC DNA]</scope>
</reference>
<evidence type="ECO:0000256" key="16">
    <source>
        <dbReference type="RuleBase" id="RU000304"/>
    </source>
</evidence>
<comment type="caution">
    <text evidence="19">The sequence shown here is derived from an EMBL/GenBank/DDBJ whole genome shotgun (WGS) entry which is preliminary data.</text>
</comment>
<keyword evidence="6" id="KW-0732">Signal</keyword>
<dbReference type="Pfam" id="PF00069">
    <property type="entry name" value="Pkinase"/>
    <property type="match status" value="1"/>
</dbReference>
<dbReference type="Proteomes" id="UP000594638">
    <property type="component" value="Unassembled WGS sequence"/>
</dbReference>
<keyword evidence="9 15" id="KW-0067">ATP-binding</keyword>
<keyword evidence="4" id="KW-0808">Transferase</keyword>
<feature type="transmembrane region" description="Helical" evidence="17">
    <location>
        <begin position="7"/>
        <end position="24"/>
    </location>
</feature>
<dbReference type="EMBL" id="CACTIH010002329">
    <property type="protein sequence ID" value="CAA2975954.1"/>
    <property type="molecule type" value="Genomic_DNA"/>
</dbReference>
<dbReference type="InterPro" id="IPR017441">
    <property type="entry name" value="Protein_kinase_ATP_BS"/>
</dbReference>
<feature type="domain" description="Protein kinase" evidence="18">
    <location>
        <begin position="163"/>
        <end position="326"/>
    </location>
</feature>
<protein>
    <recommendedName>
        <fullName evidence="2">non-specific serine/threonine protein kinase</fullName>
        <ecNumber evidence="2">2.7.11.1</ecNumber>
    </recommendedName>
</protein>
<keyword evidence="12" id="KW-0325">Glycoprotein</keyword>
<evidence type="ECO:0000256" key="9">
    <source>
        <dbReference type="ARBA" id="ARBA00022840"/>
    </source>
</evidence>
<dbReference type="GO" id="GO:0004674">
    <property type="term" value="F:protein serine/threonine kinase activity"/>
    <property type="evidence" value="ECO:0007669"/>
    <property type="project" value="UniProtKB-KW"/>
</dbReference>
<dbReference type="Gene3D" id="1.10.510.10">
    <property type="entry name" value="Transferase(Phosphotransferase) domain 1"/>
    <property type="match status" value="1"/>
</dbReference>
<comment type="subcellular location">
    <subcellularLocation>
        <location evidence="1">Membrane</location>
        <topology evidence="1">Single-pass type I membrane protein</topology>
    </subcellularLocation>
</comment>
<keyword evidence="7 15" id="KW-0547">Nucleotide-binding</keyword>
<keyword evidence="8 19" id="KW-0418">Kinase</keyword>
<keyword evidence="11 17" id="KW-0472">Membrane</keyword>
<evidence type="ECO:0000256" key="12">
    <source>
        <dbReference type="ARBA" id="ARBA00023180"/>
    </source>
</evidence>
<evidence type="ECO:0000256" key="1">
    <source>
        <dbReference type="ARBA" id="ARBA00004479"/>
    </source>
</evidence>
<dbReference type="OrthoDB" id="4062651at2759"/>
<name>A0A8S0RAL9_OLEEU</name>
<evidence type="ECO:0000256" key="4">
    <source>
        <dbReference type="ARBA" id="ARBA00022679"/>
    </source>
</evidence>
<dbReference type="InterPro" id="IPR000719">
    <property type="entry name" value="Prot_kinase_dom"/>
</dbReference>
<feature type="transmembrane region" description="Helical" evidence="17">
    <location>
        <begin position="103"/>
        <end position="120"/>
    </location>
</feature>
<evidence type="ECO:0000256" key="13">
    <source>
        <dbReference type="ARBA" id="ARBA00047899"/>
    </source>
</evidence>
<keyword evidence="19" id="KW-0675">Receptor</keyword>
<sequence length="326" mass="37329">MGFSRELFRAAASFPVHFSVFYLLNLNFVYPKYPKSFQCGNLGRLEFPLSNFTQPECGLFRVQCDATPHPLVYLEDEGITSTREILSKISTHVFRIRNPTLEGVPAFVVVLFSTILFIFNRRKFVLNLKRKTQNHKDIELFLKNNENLAPRRYNYFDIKKMTKSFSDSLGEGGFARVYSGKLSDGRLVAVKILKESKDNGEEFINEVASISKTSHINIVTLLGFCFEGSKRALIYEFMPNGSLEKFICNNSFIAECHLGWEKLFQIAVSVAQGIEYLHQGCNTRILHFDIKPHNILLDKDFNPRILDFGLARLCPQQVQNSVNARC</sequence>
<evidence type="ECO:0000256" key="6">
    <source>
        <dbReference type="ARBA" id="ARBA00022729"/>
    </source>
</evidence>
<evidence type="ECO:0000259" key="18">
    <source>
        <dbReference type="PROSITE" id="PS50011"/>
    </source>
</evidence>
<dbReference type="GO" id="GO:0016020">
    <property type="term" value="C:membrane"/>
    <property type="evidence" value="ECO:0007669"/>
    <property type="project" value="UniProtKB-SubCell"/>
</dbReference>
<feature type="binding site" evidence="15">
    <location>
        <position position="191"/>
    </location>
    <ligand>
        <name>ATP</name>
        <dbReference type="ChEBI" id="CHEBI:30616"/>
    </ligand>
</feature>
<evidence type="ECO:0000256" key="7">
    <source>
        <dbReference type="ARBA" id="ARBA00022741"/>
    </source>
</evidence>
<gene>
    <name evidence="19" type="ORF">OLEA9_A011618</name>
</gene>
<dbReference type="GO" id="GO:0005524">
    <property type="term" value="F:ATP binding"/>
    <property type="evidence" value="ECO:0007669"/>
    <property type="project" value="UniProtKB-UniRule"/>
</dbReference>
<evidence type="ECO:0000313" key="19">
    <source>
        <dbReference type="EMBL" id="CAA2975954.1"/>
    </source>
</evidence>
<accession>A0A8S0RAL9</accession>
<dbReference type="InterPro" id="IPR008271">
    <property type="entry name" value="Ser/Thr_kinase_AS"/>
</dbReference>
<keyword evidence="10 17" id="KW-1133">Transmembrane helix</keyword>
<comment type="similarity">
    <text evidence="16">Belongs to the protein kinase superfamily.</text>
</comment>
<evidence type="ECO:0000256" key="17">
    <source>
        <dbReference type="SAM" id="Phobius"/>
    </source>
</evidence>
<dbReference type="Gene3D" id="3.30.200.20">
    <property type="entry name" value="Phosphorylase Kinase, domain 1"/>
    <property type="match status" value="1"/>
</dbReference>
<dbReference type="InterPro" id="IPR011009">
    <property type="entry name" value="Kinase-like_dom_sf"/>
</dbReference>
<proteinExistence type="inferred from homology"/>
<keyword evidence="3 16" id="KW-0723">Serine/threonine-protein kinase</keyword>
<dbReference type="PROSITE" id="PS50011">
    <property type="entry name" value="PROTEIN_KINASE_DOM"/>
    <property type="match status" value="1"/>
</dbReference>
<dbReference type="AlphaFoldDB" id="A0A8S0RAL9"/>
<comment type="catalytic activity">
    <reaction evidence="14">
        <text>L-seryl-[protein] + ATP = O-phospho-L-seryl-[protein] + ADP + H(+)</text>
        <dbReference type="Rhea" id="RHEA:17989"/>
        <dbReference type="Rhea" id="RHEA-COMP:9863"/>
        <dbReference type="Rhea" id="RHEA-COMP:11604"/>
        <dbReference type="ChEBI" id="CHEBI:15378"/>
        <dbReference type="ChEBI" id="CHEBI:29999"/>
        <dbReference type="ChEBI" id="CHEBI:30616"/>
        <dbReference type="ChEBI" id="CHEBI:83421"/>
        <dbReference type="ChEBI" id="CHEBI:456216"/>
        <dbReference type="EC" id="2.7.11.1"/>
    </reaction>
</comment>
<evidence type="ECO:0000256" key="10">
    <source>
        <dbReference type="ARBA" id="ARBA00022989"/>
    </source>
</evidence>
<dbReference type="InterPro" id="IPR045874">
    <property type="entry name" value="LRK10/LRL21-25-like"/>
</dbReference>
<dbReference type="EC" id="2.7.11.1" evidence="2"/>
<dbReference type="PANTHER" id="PTHR27009">
    <property type="entry name" value="RUST RESISTANCE KINASE LR10-RELATED"/>
    <property type="match status" value="1"/>
</dbReference>
<dbReference type="FunFam" id="3.30.200.20:FF:000178">
    <property type="entry name" value="serine/threonine-protein kinase PBS1-like"/>
    <property type="match status" value="1"/>
</dbReference>
<evidence type="ECO:0000256" key="5">
    <source>
        <dbReference type="ARBA" id="ARBA00022692"/>
    </source>
</evidence>
<dbReference type="SMART" id="SM00220">
    <property type="entry name" value="S_TKc"/>
    <property type="match status" value="1"/>
</dbReference>
<evidence type="ECO:0000256" key="11">
    <source>
        <dbReference type="ARBA" id="ARBA00023136"/>
    </source>
</evidence>
<dbReference type="SUPFAM" id="SSF56112">
    <property type="entry name" value="Protein kinase-like (PK-like)"/>
    <property type="match status" value="1"/>
</dbReference>
<keyword evidence="20" id="KW-1185">Reference proteome</keyword>
<dbReference type="Gramene" id="OE9A011618T1">
    <property type="protein sequence ID" value="OE9A011618C1"/>
    <property type="gene ID" value="OE9A011618"/>
</dbReference>
<evidence type="ECO:0000313" key="20">
    <source>
        <dbReference type="Proteomes" id="UP000594638"/>
    </source>
</evidence>
<comment type="catalytic activity">
    <reaction evidence="13">
        <text>L-threonyl-[protein] + ATP = O-phospho-L-threonyl-[protein] + ADP + H(+)</text>
        <dbReference type="Rhea" id="RHEA:46608"/>
        <dbReference type="Rhea" id="RHEA-COMP:11060"/>
        <dbReference type="Rhea" id="RHEA-COMP:11605"/>
        <dbReference type="ChEBI" id="CHEBI:15378"/>
        <dbReference type="ChEBI" id="CHEBI:30013"/>
        <dbReference type="ChEBI" id="CHEBI:30616"/>
        <dbReference type="ChEBI" id="CHEBI:61977"/>
        <dbReference type="ChEBI" id="CHEBI:456216"/>
        <dbReference type="EC" id="2.7.11.1"/>
    </reaction>
</comment>
<evidence type="ECO:0000256" key="14">
    <source>
        <dbReference type="ARBA" id="ARBA00048679"/>
    </source>
</evidence>
<dbReference type="PROSITE" id="PS00107">
    <property type="entry name" value="PROTEIN_KINASE_ATP"/>
    <property type="match status" value="1"/>
</dbReference>
<keyword evidence="5 17" id="KW-0812">Transmembrane</keyword>
<evidence type="ECO:0000256" key="8">
    <source>
        <dbReference type="ARBA" id="ARBA00022777"/>
    </source>
</evidence>
<evidence type="ECO:0000256" key="2">
    <source>
        <dbReference type="ARBA" id="ARBA00012513"/>
    </source>
</evidence>
<organism evidence="19 20">
    <name type="scientific">Olea europaea subsp. europaea</name>
    <dbReference type="NCBI Taxonomy" id="158383"/>
    <lineage>
        <taxon>Eukaryota</taxon>
        <taxon>Viridiplantae</taxon>
        <taxon>Streptophyta</taxon>
        <taxon>Embryophyta</taxon>
        <taxon>Tracheophyta</taxon>
        <taxon>Spermatophyta</taxon>
        <taxon>Magnoliopsida</taxon>
        <taxon>eudicotyledons</taxon>
        <taxon>Gunneridae</taxon>
        <taxon>Pentapetalae</taxon>
        <taxon>asterids</taxon>
        <taxon>lamiids</taxon>
        <taxon>Lamiales</taxon>
        <taxon>Oleaceae</taxon>
        <taxon>Oleeae</taxon>
        <taxon>Olea</taxon>
    </lineage>
</organism>